<dbReference type="AlphaFoldDB" id="A0A9N9FSS7"/>
<comment type="caution">
    <text evidence="1">The sequence shown here is derived from an EMBL/GenBank/DDBJ whole genome shotgun (WGS) entry which is preliminary data.</text>
</comment>
<sequence>MDIKTSFATKKKTTRPDLLGYVHDVLMLKGEEKAFANLFDKAKIKRELLSKFSKLDPIFNARTDGYKFKKRIGVHRITLHGEANSASLTGITEEKLRLQEVLAEYDFEYI</sequence>
<accession>A0A9N9FSS7</accession>
<reference evidence="1" key="1">
    <citation type="submission" date="2021-06" db="EMBL/GenBank/DDBJ databases">
        <authorList>
            <person name="Kallberg Y."/>
            <person name="Tangrot J."/>
            <person name="Rosling A."/>
        </authorList>
    </citation>
    <scope>NUCLEOTIDE SEQUENCE</scope>
    <source>
        <strain evidence="1">IA702</strain>
    </source>
</reference>
<name>A0A9N9FSS7_9GLOM</name>
<protein>
    <submittedName>
        <fullName evidence="1">4483_t:CDS:1</fullName>
    </submittedName>
</protein>
<gene>
    <name evidence="1" type="ORF">POCULU_LOCUS5437</name>
</gene>
<proteinExistence type="predicted"/>
<evidence type="ECO:0000313" key="1">
    <source>
        <dbReference type="EMBL" id="CAG8559518.1"/>
    </source>
</evidence>
<keyword evidence="2" id="KW-1185">Reference proteome</keyword>
<evidence type="ECO:0000313" key="2">
    <source>
        <dbReference type="Proteomes" id="UP000789572"/>
    </source>
</evidence>
<dbReference type="EMBL" id="CAJVPJ010000834">
    <property type="protein sequence ID" value="CAG8559518.1"/>
    <property type="molecule type" value="Genomic_DNA"/>
</dbReference>
<dbReference type="Proteomes" id="UP000789572">
    <property type="component" value="Unassembled WGS sequence"/>
</dbReference>
<organism evidence="1 2">
    <name type="scientific">Paraglomus occultum</name>
    <dbReference type="NCBI Taxonomy" id="144539"/>
    <lineage>
        <taxon>Eukaryota</taxon>
        <taxon>Fungi</taxon>
        <taxon>Fungi incertae sedis</taxon>
        <taxon>Mucoromycota</taxon>
        <taxon>Glomeromycotina</taxon>
        <taxon>Glomeromycetes</taxon>
        <taxon>Paraglomerales</taxon>
        <taxon>Paraglomeraceae</taxon>
        <taxon>Paraglomus</taxon>
    </lineage>
</organism>
<dbReference type="OrthoDB" id="2447222at2759"/>